<evidence type="ECO:0000256" key="5">
    <source>
        <dbReference type="ARBA" id="ARBA00022989"/>
    </source>
</evidence>
<feature type="transmembrane region" description="Helical" evidence="7">
    <location>
        <begin position="139"/>
        <end position="160"/>
    </location>
</feature>
<dbReference type="GO" id="GO:0005886">
    <property type="term" value="C:plasma membrane"/>
    <property type="evidence" value="ECO:0007669"/>
    <property type="project" value="UniProtKB-SubCell"/>
</dbReference>
<dbReference type="PANTHER" id="PTHR43744:SF9">
    <property type="entry name" value="POLYGALACTURONAN_RHAMNOGALACTURONAN TRANSPORT SYSTEM PERMEASE PROTEIN YTCP"/>
    <property type="match status" value="1"/>
</dbReference>
<reference evidence="9 10" key="1">
    <citation type="submission" date="2020-04" db="EMBL/GenBank/DDBJ databases">
        <title>Genome sequencing of novel species.</title>
        <authorList>
            <person name="Heo J."/>
            <person name="Kim S.-J."/>
            <person name="Kim J.-S."/>
            <person name="Hong S.-B."/>
            <person name="Kwon S.-W."/>
        </authorList>
    </citation>
    <scope>NUCLEOTIDE SEQUENCE [LARGE SCALE GENOMIC DNA]</scope>
    <source>
        <strain evidence="9 10">MFER-1</strain>
    </source>
</reference>
<accession>A0A7Z2VNI3</accession>
<keyword evidence="3" id="KW-1003">Cell membrane</keyword>
<evidence type="ECO:0000256" key="6">
    <source>
        <dbReference type="ARBA" id="ARBA00023136"/>
    </source>
</evidence>
<evidence type="ECO:0000313" key="9">
    <source>
        <dbReference type="EMBL" id="QJD86323.1"/>
    </source>
</evidence>
<dbReference type="Pfam" id="PF00528">
    <property type="entry name" value="BPD_transp_1"/>
    <property type="match status" value="1"/>
</dbReference>
<proteinExistence type="inferred from homology"/>
<dbReference type="CDD" id="cd06261">
    <property type="entry name" value="TM_PBP2"/>
    <property type="match status" value="1"/>
</dbReference>
<evidence type="ECO:0000256" key="4">
    <source>
        <dbReference type="ARBA" id="ARBA00022692"/>
    </source>
</evidence>
<evidence type="ECO:0000256" key="2">
    <source>
        <dbReference type="ARBA" id="ARBA00022448"/>
    </source>
</evidence>
<sequence length="297" mass="33531">MKISYGERMSSGVIYFLLALLVFVTFYPFWNSAVISFNTGSDTSLGGVTFWPRDFTFDNYEVVFQDKRLNQAFLISVLRTVAGTLLSIVLTAIFAYGMSKKELVGRKYYMIFCIIPLYFDGGLIPSYMLVRSLGLMNSFWVMVIPALISIWNMIVFRTFFQQLPDSLEESAKMDGCGYWRTLFRIVLPISGPVVATLALFTAVAHWNDWFTATLYISNAKLLPIQTLLQQILSSNIMSEQMMQTSSAAQSHMASARTITTKSLTMATMMVATIPIILVYPFVQKYFVKGVMVGSLKE</sequence>
<comment type="subcellular location">
    <subcellularLocation>
        <location evidence="1 7">Cell membrane</location>
        <topology evidence="1 7">Multi-pass membrane protein</topology>
    </subcellularLocation>
</comment>
<dbReference type="AlphaFoldDB" id="A0A7Z2VNI3"/>
<keyword evidence="2 7" id="KW-0813">Transport</keyword>
<dbReference type="GO" id="GO:0055085">
    <property type="term" value="P:transmembrane transport"/>
    <property type="evidence" value="ECO:0007669"/>
    <property type="project" value="InterPro"/>
</dbReference>
<keyword evidence="5 7" id="KW-1133">Transmembrane helix</keyword>
<feature type="transmembrane region" description="Helical" evidence="7">
    <location>
        <begin position="181"/>
        <end position="206"/>
    </location>
</feature>
<keyword evidence="10" id="KW-1185">Reference proteome</keyword>
<dbReference type="Proteomes" id="UP000502248">
    <property type="component" value="Chromosome"/>
</dbReference>
<dbReference type="Gene3D" id="1.10.3720.10">
    <property type="entry name" value="MetI-like"/>
    <property type="match status" value="1"/>
</dbReference>
<dbReference type="InterPro" id="IPR035906">
    <property type="entry name" value="MetI-like_sf"/>
</dbReference>
<evidence type="ECO:0000313" key="10">
    <source>
        <dbReference type="Proteomes" id="UP000502248"/>
    </source>
</evidence>
<feature type="transmembrane region" description="Helical" evidence="7">
    <location>
        <begin position="108"/>
        <end position="127"/>
    </location>
</feature>
<feature type="domain" description="ABC transmembrane type-1" evidence="8">
    <location>
        <begin position="73"/>
        <end position="282"/>
    </location>
</feature>
<feature type="transmembrane region" description="Helical" evidence="7">
    <location>
        <begin position="72"/>
        <end position="96"/>
    </location>
</feature>
<feature type="transmembrane region" description="Helical" evidence="7">
    <location>
        <begin position="12"/>
        <end position="30"/>
    </location>
</feature>
<evidence type="ECO:0000256" key="3">
    <source>
        <dbReference type="ARBA" id="ARBA00022475"/>
    </source>
</evidence>
<keyword evidence="6 7" id="KW-0472">Membrane</keyword>
<protein>
    <submittedName>
        <fullName evidence="9">Carbohydrate ABC transporter permease</fullName>
    </submittedName>
</protein>
<dbReference type="KEGG" id="cheb:HH215_26260"/>
<dbReference type="PANTHER" id="PTHR43744">
    <property type="entry name" value="ABC TRANSPORTER PERMEASE PROTEIN MG189-RELATED-RELATED"/>
    <property type="match status" value="1"/>
</dbReference>
<name>A0A7Z2VNI3_9BACL</name>
<dbReference type="SUPFAM" id="SSF161098">
    <property type="entry name" value="MetI-like"/>
    <property type="match status" value="1"/>
</dbReference>
<dbReference type="RefSeq" id="WP_169282572.1">
    <property type="nucleotide sequence ID" value="NZ_CP051680.1"/>
</dbReference>
<evidence type="ECO:0000256" key="7">
    <source>
        <dbReference type="RuleBase" id="RU363032"/>
    </source>
</evidence>
<evidence type="ECO:0000256" key="1">
    <source>
        <dbReference type="ARBA" id="ARBA00004651"/>
    </source>
</evidence>
<keyword evidence="4 7" id="KW-0812">Transmembrane</keyword>
<comment type="similarity">
    <text evidence="7">Belongs to the binding-protein-dependent transport system permease family.</text>
</comment>
<dbReference type="PROSITE" id="PS50928">
    <property type="entry name" value="ABC_TM1"/>
    <property type="match status" value="1"/>
</dbReference>
<organism evidence="9 10">
    <name type="scientific">Cohnella herbarum</name>
    <dbReference type="NCBI Taxonomy" id="2728023"/>
    <lineage>
        <taxon>Bacteria</taxon>
        <taxon>Bacillati</taxon>
        <taxon>Bacillota</taxon>
        <taxon>Bacilli</taxon>
        <taxon>Bacillales</taxon>
        <taxon>Paenibacillaceae</taxon>
        <taxon>Cohnella</taxon>
    </lineage>
</organism>
<feature type="transmembrane region" description="Helical" evidence="7">
    <location>
        <begin position="262"/>
        <end position="282"/>
    </location>
</feature>
<gene>
    <name evidence="9" type="ORF">HH215_26260</name>
</gene>
<dbReference type="EMBL" id="CP051680">
    <property type="protein sequence ID" value="QJD86323.1"/>
    <property type="molecule type" value="Genomic_DNA"/>
</dbReference>
<evidence type="ECO:0000259" key="8">
    <source>
        <dbReference type="PROSITE" id="PS50928"/>
    </source>
</evidence>
<dbReference type="InterPro" id="IPR000515">
    <property type="entry name" value="MetI-like"/>
</dbReference>